<accession>A0A9N9EG66</accession>
<dbReference type="AlphaFoldDB" id="A0A9N9EG66"/>
<sequence>MLKLCGGDDQPEFGIGESLFEAFSEKRNATGTKEKIEIDKDDFNDLASSTSSKIEAKNIKSSERYFYEPKADLTKKDIPKKAIGRTVSKVEMKKY</sequence>
<dbReference type="Proteomes" id="UP000789405">
    <property type="component" value="Unassembled WGS sequence"/>
</dbReference>
<evidence type="ECO:0000313" key="1">
    <source>
        <dbReference type="EMBL" id="CAG8673590.1"/>
    </source>
</evidence>
<evidence type="ECO:0000313" key="2">
    <source>
        <dbReference type="Proteomes" id="UP000789405"/>
    </source>
</evidence>
<gene>
    <name evidence="1" type="ORF">DERYTH_LOCUS11386</name>
</gene>
<reference evidence="1" key="1">
    <citation type="submission" date="2021-06" db="EMBL/GenBank/DDBJ databases">
        <authorList>
            <person name="Kallberg Y."/>
            <person name="Tangrot J."/>
            <person name="Rosling A."/>
        </authorList>
    </citation>
    <scope>NUCLEOTIDE SEQUENCE</scope>
    <source>
        <strain evidence="1">MA453B</strain>
    </source>
</reference>
<name>A0A9N9EG66_9GLOM</name>
<organism evidence="1 2">
    <name type="scientific">Dentiscutata erythropus</name>
    <dbReference type="NCBI Taxonomy" id="1348616"/>
    <lineage>
        <taxon>Eukaryota</taxon>
        <taxon>Fungi</taxon>
        <taxon>Fungi incertae sedis</taxon>
        <taxon>Mucoromycota</taxon>
        <taxon>Glomeromycotina</taxon>
        <taxon>Glomeromycetes</taxon>
        <taxon>Diversisporales</taxon>
        <taxon>Gigasporaceae</taxon>
        <taxon>Dentiscutata</taxon>
    </lineage>
</organism>
<dbReference type="EMBL" id="CAJVPY010007005">
    <property type="protein sequence ID" value="CAG8673590.1"/>
    <property type="molecule type" value="Genomic_DNA"/>
</dbReference>
<comment type="caution">
    <text evidence="1">The sequence shown here is derived from an EMBL/GenBank/DDBJ whole genome shotgun (WGS) entry which is preliminary data.</text>
</comment>
<proteinExistence type="predicted"/>
<keyword evidence="2" id="KW-1185">Reference proteome</keyword>
<protein>
    <submittedName>
        <fullName evidence="1">7151_t:CDS:1</fullName>
    </submittedName>
</protein>